<proteinExistence type="predicted"/>
<evidence type="ECO:0000313" key="2">
    <source>
        <dbReference type="EMBL" id="MBL0392163.1"/>
    </source>
</evidence>
<dbReference type="Proteomes" id="UP000599109">
    <property type="component" value="Unassembled WGS sequence"/>
</dbReference>
<feature type="compositionally biased region" description="Basic residues" evidence="1">
    <location>
        <begin position="110"/>
        <end position="124"/>
    </location>
</feature>
<evidence type="ECO:0000313" key="3">
    <source>
        <dbReference type="Proteomes" id="UP000599109"/>
    </source>
</evidence>
<organism evidence="2 3">
    <name type="scientific">Ramlibacter monticola</name>
    <dbReference type="NCBI Taxonomy" id="1926872"/>
    <lineage>
        <taxon>Bacteria</taxon>
        <taxon>Pseudomonadati</taxon>
        <taxon>Pseudomonadota</taxon>
        <taxon>Betaproteobacteria</taxon>
        <taxon>Burkholderiales</taxon>
        <taxon>Comamonadaceae</taxon>
        <taxon>Ramlibacter</taxon>
    </lineage>
</organism>
<feature type="compositionally biased region" description="Basic and acidic residues" evidence="1">
    <location>
        <begin position="94"/>
        <end position="109"/>
    </location>
</feature>
<gene>
    <name evidence="2" type="ORF">JJ685_13575</name>
</gene>
<evidence type="ECO:0000256" key="1">
    <source>
        <dbReference type="SAM" id="MobiDB-lite"/>
    </source>
</evidence>
<comment type="caution">
    <text evidence="2">The sequence shown here is derived from an EMBL/GenBank/DDBJ whole genome shotgun (WGS) entry which is preliminary data.</text>
</comment>
<sequence length="124" mass="13778">MTRIDSFGWLNPLGNWEAAARWNAMAFEWMTRGWQQWLELATVWPGLESPAAAVNEVARSVDAIDVPASVILAPAGTPKARDARELGTQASRRRTNDEGEARPRAADARKPRRRAPAKKSRTRG</sequence>
<accession>A0A937CU00</accession>
<feature type="region of interest" description="Disordered" evidence="1">
    <location>
        <begin position="73"/>
        <end position="124"/>
    </location>
</feature>
<dbReference type="EMBL" id="JAEQNE010000003">
    <property type="protein sequence ID" value="MBL0392163.1"/>
    <property type="molecule type" value="Genomic_DNA"/>
</dbReference>
<keyword evidence="3" id="KW-1185">Reference proteome</keyword>
<protein>
    <submittedName>
        <fullName evidence="2">Uncharacterized protein</fullName>
    </submittedName>
</protein>
<dbReference type="RefSeq" id="WP_201674807.1">
    <property type="nucleotide sequence ID" value="NZ_JAEQNE010000003.1"/>
</dbReference>
<reference evidence="2 3" key="1">
    <citation type="journal article" date="2017" name="Int. J. Syst. Evol. Microbiol.">
        <title>Ramlibacter monticola sp. nov., isolated from forest soil.</title>
        <authorList>
            <person name="Chaudhary D.K."/>
            <person name="Kim J."/>
        </authorList>
    </citation>
    <scope>NUCLEOTIDE SEQUENCE [LARGE SCALE GENOMIC DNA]</scope>
    <source>
        <strain evidence="2 3">KACC 19175</strain>
    </source>
</reference>
<name>A0A937CU00_9BURK</name>
<dbReference type="AlphaFoldDB" id="A0A937CU00"/>